<comment type="caution">
    <text evidence="4">The sequence shown here is derived from an EMBL/GenBank/DDBJ whole genome shotgun (WGS) entry which is preliminary data.</text>
</comment>
<sequence length="330" mass="37636">MSRWNKFESKYIQNQNTAQQYYEGREITERQLRFADNSSYNNDYPAWDLPERQRPKTASIKPLGGRTGKSSYAQDYPGYYGPPPNKHPPERIPKGGKFHSATTHATDFPKWATKRPDRVLEDHSRPWEDRPFDGRTAYTDAFKARGPSKNQRAERVQPGPSGQFHGQTSYTADYPRKSVPTRPIMQERNNPIERLPFKAVTSYGQHFKGWQLPQRRMNLGVETVNDVFHVIIPKSASLPATGRYVFSTHRNSQATACILVLAGDESQASRNKLLGQFDMVNIPPQPRQVPAIEVKFRLSADFVLTVEARDPDTKRHKAWAQNKGAIVVKG</sequence>
<evidence type="ECO:0000256" key="2">
    <source>
        <dbReference type="ARBA" id="ARBA00022840"/>
    </source>
</evidence>
<dbReference type="InterPro" id="IPR029047">
    <property type="entry name" value="HSP70_peptide-bd_sf"/>
</dbReference>
<dbReference type="GO" id="GO:0005524">
    <property type="term" value="F:ATP binding"/>
    <property type="evidence" value="ECO:0007669"/>
    <property type="project" value="UniProtKB-KW"/>
</dbReference>
<feature type="region of interest" description="Disordered" evidence="3">
    <location>
        <begin position="144"/>
        <end position="177"/>
    </location>
</feature>
<proteinExistence type="predicted"/>
<name>A0AAE0LEL0_9CHLO</name>
<evidence type="ECO:0000313" key="4">
    <source>
        <dbReference type="EMBL" id="KAK3282257.1"/>
    </source>
</evidence>
<feature type="region of interest" description="Disordered" evidence="3">
    <location>
        <begin position="44"/>
        <end position="92"/>
    </location>
</feature>
<accession>A0AAE0LEL0</accession>
<evidence type="ECO:0000313" key="5">
    <source>
        <dbReference type="Proteomes" id="UP001190700"/>
    </source>
</evidence>
<dbReference type="Proteomes" id="UP001190700">
    <property type="component" value="Unassembled WGS sequence"/>
</dbReference>
<dbReference type="AlphaFoldDB" id="A0AAE0LEL0"/>
<keyword evidence="5" id="KW-1185">Reference proteome</keyword>
<evidence type="ECO:0000256" key="3">
    <source>
        <dbReference type="SAM" id="MobiDB-lite"/>
    </source>
</evidence>
<reference evidence="4 5" key="1">
    <citation type="journal article" date="2015" name="Genome Biol. Evol.">
        <title>Comparative Genomics of a Bacterivorous Green Alga Reveals Evolutionary Causalities and Consequences of Phago-Mixotrophic Mode of Nutrition.</title>
        <authorList>
            <person name="Burns J.A."/>
            <person name="Paasch A."/>
            <person name="Narechania A."/>
            <person name="Kim E."/>
        </authorList>
    </citation>
    <scope>NUCLEOTIDE SEQUENCE [LARGE SCALE GENOMIC DNA]</scope>
    <source>
        <strain evidence="4 5">PLY_AMNH</strain>
    </source>
</reference>
<dbReference type="SUPFAM" id="SSF100920">
    <property type="entry name" value="Heat shock protein 70kD (HSP70), peptide-binding domain"/>
    <property type="match status" value="1"/>
</dbReference>
<keyword evidence="1" id="KW-0547">Nucleotide-binding</keyword>
<keyword evidence="2" id="KW-0067">ATP-binding</keyword>
<dbReference type="GO" id="GO:0140662">
    <property type="term" value="F:ATP-dependent protein folding chaperone"/>
    <property type="evidence" value="ECO:0007669"/>
    <property type="project" value="InterPro"/>
</dbReference>
<organism evidence="4 5">
    <name type="scientific">Cymbomonas tetramitiformis</name>
    <dbReference type="NCBI Taxonomy" id="36881"/>
    <lineage>
        <taxon>Eukaryota</taxon>
        <taxon>Viridiplantae</taxon>
        <taxon>Chlorophyta</taxon>
        <taxon>Pyramimonadophyceae</taxon>
        <taxon>Pyramimonadales</taxon>
        <taxon>Pyramimonadaceae</taxon>
        <taxon>Cymbomonas</taxon>
    </lineage>
</organism>
<dbReference type="PANTHER" id="PTHR19375">
    <property type="entry name" value="HEAT SHOCK PROTEIN 70KDA"/>
    <property type="match status" value="1"/>
</dbReference>
<dbReference type="EMBL" id="LGRX02003409">
    <property type="protein sequence ID" value="KAK3282257.1"/>
    <property type="molecule type" value="Genomic_DNA"/>
</dbReference>
<gene>
    <name evidence="4" type="ORF">CYMTET_9996</name>
</gene>
<dbReference type="InterPro" id="IPR013126">
    <property type="entry name" value="Hsp_70_fam"/>
</dbReference>
<dbReference type="Gene3D" id="2.60.34.10">
    <property type="entry name" value="Substrate Binding Domain Of DNAk, Chain A, domain 1"/>
    <property type="match status" value="1"/>
</dbReference>
<evidence type="ECO:0000256" key="1">
    <source>
        <dbReference type="ARBA" id="ARBA00022741"/>
    </source>
</evidence>
<dbReference type="Pfam" id="PF00012">
    <property type="entry name" value="HSP70"/>
    <property type="match status" value="1"/>
</dbReference>
<protein>
    <submittedName>
        <fullName evidence="4">Uncharacterized protein</fullName>
    </submittedName>
</protein>